<dbReference type="OrthoDB" id="4899631at2759"/>
<evidence type="ECO:0000313" key="7">
    <source>
        <dbReference type="Proteomes" id="UP000054408"/>
    </source>
</evidence>
<dbReference type="InterPro" id="IPR011992">
    <property type="entry name" value="EF-hand-dom_pair"/>
</dbReference>
<dbReference type="PANTHER" id="PTHR13720">
    <property type="entry name" value="WD-40 REPEAT PROTEIN"/>
    <property type="match status" value="1"/>
</dbReference>
<accession>A0A0L0DFZ3</accession>
<keyword evidence="6" id="KW-0282">Flagellum</keyword>
<keyword evidence="3" id="KW-0677">Repeat</keyword>
<gene>
    <name evidence="6" type="ORF">AMSG_07269</name>
</gene>
<dbReference type="SUPFAM" id="SSF47473">
    <property type="entry name" value="EF-hand"/>
    <property type="match status" value="1"/>
</dbReference>
<dbReference type="Pfam" id="PF00400">
    <property type="entry name" value="WD40"/>
    <property type="match status" value="3"/>
</dbReference>
<keyword evidence="6" id="KW-0969">Cilium</keyword>
<organism evidence="6 7">
    <name type="scientific">Thecamonas trahens ATCC 50062</name>
    <dbReference type="NCBI Taxonomy" id="461836"/>
    <lineage>
        <taxon>Eukaryota</taxon>
        <taxon>Apusozoa</taxon>
        <taxon>Apusomonadida</taxon>
        <taxon>Apusomonadidae</taxon>
        <taxon>Thecamonas</taxon>
    </lineage>
</organism>
<protein>
    <recommendedName>
        <fullName evidence="5">Cilia- and flagella-associated protein 251</fullName>
    </recommendedName>
</protein>
<evidence type="ECO:0000256" key="3">
    <source>
        <dbReference type="ARBA" id="ARBA00022737"/>
    </source>
</evidence>
<dbReference type="RefSeq" id="XP_013756196.1">
    <property type="nucleotide sequence ID" value="XM_013900742.1"/>
</dbReference>
<dbReference type="OMA" id="YYAQIRA"/>
<dbReference type="STRING" id="461836.A0A0L0DFZ3"/>
<keyword evidence="4" id="KW-0966">Cell projection</keyword>
<dbReference type="AlphaFoldDB" id="A0A0L0DFZ3"/>
<dbReference type="InterPro" id="IPR036322">
    <property type="entry name" value="WD40_repeat_dom_sf"/>
</dbReference>
<dbReference type="GeneID" id="25566224"/>
<dbReference type="Gene3D" id="2.130.10.10">
    <property type="entry name" value="YVTN repeat-like/Quinoprotein amine dehydrogenase"/>
    <property type="match status" value="2"/>
</dbReference>
<dbReference type="SUPFAM" id="SSF50978">
    <property type="entry name" value="WD40 repeat-like"/>
    <property type="match status" value="1"/>
</dbReference>
<dbReference type="InterPro" id="IPR050630">
    <property type="entry name" value="WD_repeat_EMAP"/>
</dbReference>
<reference evidence="6 7" key="1">
    <citation type="submission" date="2010-05" db="EMBL/GenBank/DDBJ databases">
        <title>The Genome Sequence of Thecamonas trahens ATCC 50062.</title>
        <authorList>
            <consortium name="The Broad Institute Genome Sequencing Platform"/>
            <person name="Russ C."/>
            <person name="Cuomo C."/>
            <person name="Shea T."/>
            <person name="Young S.K."/>
            <person name="Zeng Q."/>
            <person name="Koehrsen M."/>
            <person name="Haas B."/>
            <person name="Borodovsky M."/>
            <person name="Guigo R."/>
            <person name="Alvarado L."/>
            <person name="Berlin A."/>
            <person name="Bochicchio J."/>
            <person name="Borenstein D."/>
            <person name="Chapman S."/>
            <person name="Chen Z."/>
            <person name="Freedman E."/>
            <person name="Gellesch M."/>
            <person name="Goldberg J."/>
            <person name="Griggs A."/>
            <person name="Gujja S."/>
            <person name="Heilman E."/>
            <person name="Heiman D."/>
            <person name="Hepburn T."/>
            <person name="Howarth C."/>
            <person name="Jen D."/>
            <person name="Larson L."/>
            <person name="Mehta T."/>
            <person name="Park D."/>
            <person name="Pearson M."/>
            <person name="Roberts A."/>
            <person name="Saif S."/>
            <person name="Shenoy N."/>
            <person name="Sisk P."/>
            <person name="Stolte C."/>
            <person name="Sykes S."/>
            <person name="Thomson T."/>
            <person name="Walk T."/>
            <person name="White J."/>
            <person name="Yandava C."/>
            <person name="Burger G."/>
            <person name="Gray M.W."/>
            <person name="Holland P.W.H."/>
            <person name="King N."/>
            <person name="Lang F.B.F."/>
            <person name="Roger A.J."/>
            <person name="Ruiz-Trillo I."/>
            <person name="Lander E."/>
            <person name="Nusbaum C."/>
        </authorList>
    </citation>
    <scope>NUCLEOTIDE SEQUENCE [LARGE SCALE GENOMIC DNA]</scope>
    <source>
        <strain evidence="6 7">ATCC 50062</strain>
    </source>
</reference>
<comment type="subcellular location">
    <subcellularLocation>
        <location evidence="1">Cell projection</location>
        <location evidence="1">Cilium</location>
    </subcellularLocation>
</comment>
<dbReference type="SUPFAM" id="SSF101908">
    <property type="entry name" value="Putative isomerase YbhE"/>
    <property type="match status" value="1"/>
</dbReference>
<dbReference type="Proteomes" id="UP000054408">
    <property type="component" value="Unassembled WGS sequence"/>
</dbReference>
<evidence type="ECO:0000256" key="5">
    <source>
        <dbReference type="ARBA" id="ARBA00040994"/>
    </source>
</evidence>
<name>A0A0L0DFZ3_THETB</name>
<dbReference type="InterPro" id="IPR001680">
    <property type="entry name" value="WD40_rpt"/>
</dbReference>
<sequence length="1041" mass="110291">MAFTYGFNKNILQGVQALRTRKRNAMFYVSGHTGVIHDLDTNQQQLLQGHCNPITAACVSKDAKWIVTSDTGLDSMVIVWEAASGTPVKTIFQSQMDALTGFANSGVVALGLSHGARFLATLSSTSPQMLALWDWAALPGPDEVGADDAVPFAPLVFAHVPTTDLQLSVAFNEYVKGHEGTSLVTNGDSRVVFWHWSPDERVSTTAGEDGGDDGDSGGGLVSQHKLHFYAPPIVASEFKHAMGAFTLSIFLPHGEQALTATVDGDVILWDRGLPEEGLKPTDKKAVKALQLHSDVAINVIIATKDHIVTGGEDGMVRFYDYSFHLVAWFEELHAGPVTSLSFMPELAPLGEGGDEGAGWRPGSVPAPPRRALVGAHKSVGEALDEELKAADFLVGTADGLVLQVHASKFGQLGVMPEDQSTVLIEAHNDAVLALATSPAAPLLAITGASSLLQVFDYEAKALVVSRVIDEDPNWVAKMEAAEAEAGPGGDLGEIEGAEPPGAHLQAVVYDPTGLFLVVGSATGAVNVLDGATLALTPKGHFTTSKGAVLHLAFSECSTYLAAADADNCVAIFRATEATQATLSKAKTNSKVYAAAVAAAAASAASEAADLVASTTAVGGSGSGGIFVSSSAGVLAAAAGIERPELPPVSEVEAAYEYVGRFRSHYAQIVGLAFGVGKDDAPRLISLGADRHLVEYDLANSSVTGGVAILAATKIEETAVPTALWWHHNNSYVVADSEYKFKVLTSERQPAVRSTYLAPTYGLPVNALAPLPSRSGLPRYAAYATPEKVIGLLKLPLDGNPNKAMGLIAQPGAVTALAVSSDGKYVFSAGGDDLAVNQWGVHTEALDVQAALGGEGVDPYAALIEGGKDGPFYEDIKDYFYYAQILTQGENTTEERDVDNHVHVDRLPDIMRALGFYPTEHQVDNMINQVKYSQWDVTQRIRTHLDFEELIMIYVNHRPVFNVGHAQIAAAFDALGAEQVTGLLQRERLFTFLQSRGEAMNEQELLECLAALVADRDIEEVLGANMTAADFAESVLGFDPPL</sequence>
<evidence type="ECO:0000313" key="6">
    <source>
        <dbReference type="EMBL" id="KNC51267.1"/>
    </source>
</evidence>
<dbReference type="InterPro" id="IPR015943">
    <property type="entry name" value="WD40/YVTN_repeat-like_dom_sf"/>
</dbReference>
<dbReference type="eggNOG" id="ENOG502QQ05">
    <property type="taxonomic scope" value="Eukaryota"/>
</dbReference>
<evidence type="ECO:0000256" key="1">
    <source>
        <dbReference type="ARBA" id="ARBA00004138"/>
    </source>
</evidence>
<dbReference type="EMBL" id="GL349466">
    <property type="protein sequence ID" value="KNC51267.1"/>
    <property type="molecule type" value="Genomic_DNA"/>
</dbReference>
<dbReference type="PANTHER" id="PTHR13720:SF13">
    <property type="entry name" value="CILIA- AND FLAGELLA-ASSOCIATED PROTEIN 251"/>
    <property type="match status" value="1"/>
</dbReference>
<dbReference type="Gene3D" id="1.10.238.10">
    <property type="entry name" value="EF-hand"/>
    <property type="match status" value="1"/>
</dbReference>
<evidence type="ECO:0000256" key="4">
    <source>
        <dbReference type="ARBA" id="ARBA00023273"/>
    </source>
</evidence>
<evidence type="ECO:0000256" key="2">
    <source>
        <dbReference type="ARBA" id="ARBA00022574"/>
    </source>
</evidence>
<proteinExistence type="predicted"/>
<keyword evidence="7" id="KW-1185">Reference proteome</keyword>
<dbReference type="SMART" id="SM00320">
    <property type="entry name" value="WD40"/>
    <property type="match status" value="8"/>
</dbReference>
<keyword evidence="2" id="KW-0853">WD repeat</keyword>
<dbReference type="GO" id="GO:0031514">
    <property type="term" value="C:motile cilium"/>
    <property type="evidence" value="ECO:0007669"/>
    <property type="project" value="TreeGrafter"/>
</dbReference>